<gene>
    <name evidence="3" type="ORF">M430DRAFT_197624</name>
</gene>
<organism evidence="3 4">
    <name type="scientific">Amorphotheca resinae ATCC 22711</name>
    <dbReference type="NCBI Taxonomy" id="857342"/>
    <lineage>
        <taxon>Eukaryota</taxon>
        <taxon>Fungi</taxon>
        <taxon>Dikarya</taxon>
        <taxon>Ascomycota</taxon>
        <taxon>Pezizomycotina</taxon>
        <taxon>Leotiomycetes</taxon>
        <taxon>Helotiales</taxon>
        <taxon>Amorphothecaceae</taxon>
        <taxon>Amorphotheca</taxon>
    </lineage>
</organism>
<name>A0A2T3B9L5_AMORE</name>
<dbReference type="AlphaFoldDB" id="A0A2T3B9L5"/>
<sequence length="458" mass="51725">MIDADLTWSGHQIYDSSSIDDLISQCDTLNSSDGDHDKSAGPFTVFSSTVNMVSPPRGPPSEMGQILDDLQDDHLRDSAAFLFHHYTSFIALNMMPFKDRRNPWQSFYPLMARCGSSRGHKSLLHAMLAQAAGNLAHLGCKKEYMSTLTVKYYALAIENLRKGLEDQQEDFSVVLASVLTLIMIYNGKSNSWRLHLNGGWDFICSQQANTPWHSSEAAWLTSQSLCLLKIRCDTMQTHINHPADSTIPALDPTHHLISSVASRADFGFTAGASPALMSCIIETTQLSSLISQRGGLSTHQTAISQLYQRLQACSYPKDSPGQYLVRLHHRIFQLGAIVYFHRSIWDSRPNALIPYIEELLQAVKEYQQLGGGYVTLWPVFITAVEVYLPQHKLLVREWLNECETMGAASRKDIRELIEAVWRKRLEIRQHMGGEMEQGEIVVEWRGVMWEKQLDILLV</sequence>
<dbReference type="InParanoid" id="A0A2T3B9L5"/>
<dbReference type="PANTHER" id="PTHR37534:SF46">
    <property type="entry name" value="ZN(II)2CYS6 TRANSCRIPTION FACTOR (EUROFUNG)"/>
    <property type="match status" value="1"/>
</dbReference>
<dbReference type="Proteomes" id="UP000241818">
    <property type="component" value="Unassembled WGS sequence"/>
</dbReference>
<accession>A0A2T3B9L5</accession>
<proteinExistence type="predicted"/>
<evidence type="ECO:0000256" key="2">
    <source>
        <dbReference type="ARBA" id="ARBA00023242"/>
    </source>
</evidence>
<evidence type="ECO:0000256" key="1">
    <source>
        <dbReference type="ARBA" id="ARBA00004123"/>
    </source>
</evidence>
<dbReference type="Pfam" id="PF11951">
    <property type="entry name" value="Fungal_trans_2"/>
    <property type="match status" value="1"/>
</dbReference>
<evidence type="ECO:0000313" key="4">
    <source>
        <dbReference type="Proteomes" id="UP000241818"/>
    </source>
</evidence>
<dbReference type="EMBL" id="KZ679007">
    <property type="protein sequence ID" value="PSS25025.1"/>
    <property type="molecule type" value="Genomic_DNA"/>
</dbReference>
<dbReference type="PANTHER" id="PTHR37534">
    <property type="entry name" value="TRANSCRIPTIONAL ACTIVATOR PROTEIN UGA3"/>
    <property type="match status" value="1"/>
</dbReference>
<dbReference type="RefSeq" id="XP_024723624.1">
    <property type="nucleotide sequence ID" value="XM_024864141.1"/>
</dbReference>
<reference evidence="3 4" key="1">
    <citation type="journal article" date="2018" name="New Phytol.">
        <title>Comparative genomics and transcriptomics depict ericoid mycorrhizal fungi as versatile saprotrophs and plant mutualists.</title>
        <authorList>
            <person name="Martino E."/>
            <person name="Morin E."/>
            <person name="Grelet G.A."/>
            <person name="Kuo A."/>
            <person name="Kohler A."/>
            <person name="Daghino S."/>
            <person name="Barry K.W."/>
            <person name="Cichocki N."/>
            <person name="Clum A."/>
            <person name="Dockter R.B."/>
            <person name="Hainaut M."/>
            <person name="Kuo R.C."/>
            <person name="LaButti K."/>
            <person name="Lindahl B.D."/>
            <person name="Lindquist E.A."/>
            <person name="Lipzen A."/>
            <person name="Khouja H.R."/>
            <person name="Magnuson J."/>
            <person name="Murat C."/>
            <person name="Ohm R.A."/>
            <person name="Singer S.W."/>
            <person name="Spatafora J.W."/>
            <person name="Wang M."/>
            <person name="Veneault-Fourrey C."/>
            <person name="Henrissat B."/>
            <person name="Grigoriev I.V."/>
            <person name="Martin F.M."/>
            <person name="Perotto S."/>
        </authorList>
    </citation>
    <scope>NUCLEOTIDE SEQUENCE [LARGE SCALE GENOMIC DNA]</scope>
    <source>
        <strain evidence="3 4">ATCC 22711</strain>
    </source>
</reference>
<dbReference type="InterPro" id="IPR021858">
    <property type="entry name" value="Fun_TF"/>
</dbReference>
<dbReference type="OrthoDB" id="3477330at2759"/>
<keyword evidence="4" id="KW-1185">Reference proteome</keyword>
<comment type="subcellular location">
    <subcellularLocation>
        <location evidence="1">Nucleus</location>
    </subcellularLocation>
</comment>
<protein>
    <recommendedName>
        <fullName evidence="5">Transcription factor domain-containing protein</fullName>
    </recommendedName>
</protein>
<dbReference type="STRING" id="857342.A0A2T3B9L5"/>
<keyword evidence="2" id="KW-0539">Nucleus</keyword>
<evidence type="ECO:0008006" key="5">
    <source>
        <dbReference type="Google" id="ProtNLM"/>
    </source>
</evidence>
<evidence type="ECO:0000313" key="3">
    <source>
        <dbReference type="EMBL" id="PSS25025.1"/>
    </source>
</evidence>
<dbReference type="GeneID" id="36572222"/>
<dbReference type="GO" id="GO:0005634">
    <property type="term" value="C:nucleus"/>
    <property type="evidence" value="ECO:0007669"/>
    <property type="project" value="UniProtKB-SubCell"/>
</dbReference>